<dbReference type="InterPro" id="IPR011527">
    <property type="entry name" value="ABC1_TM_dom"/>
</dbReference>
<keyword evidence="3" id="KW-0547">Nucleotide-binding</keyword>
<dbReference type="EMBL" id="LN831790">
    <property type="protein sequence ID" value="CQR60039.1"/>
    <property type="molecule type" value="Genomic_DNA"/>
</dbReference>
<proteinExistence type="predicted"/>
<dbReference type="InterPro" id="IPR027417">
    <property type="entry name" value="P-loop_NTPase"/>
</dbReference>
<dbReference type="Gene3D" id="1.20.1560.10">
    <property type="entry name" value="ABC transporter type 1, transmembrane domain"/>
    <property type="match status" value="1"/>
</dbReference>
<accession>A0A0F7VL39</accession>
<dbReference type="PROSITE" id="PS50893">
    <property type="entry name" value="ABC_TRANSPORTER_2"/>
    <property type="match status" value="1"/>
</dbReference>
<comment type="subcellular location">
    <subcellularLocation>
        <location evidence="1">Cell membrane</location>
        <topology evidence="1">Multi-pass membrane protein</topology>
    </subcellularLocation>
</comment>
<evidence type="ECO:0000259" key="10">
    <source>
        <dbReference type="PROSITE" id="PS50929"/>
    </source>
</evidence>
<evidence type="ECO:0000256" key="3">
    <source>
        <dbReference type="ARBA" id="ARBA00022741"/>
    </source>
</evidence>
<dbReference type="PANTHER" id="PTHR24221:SF654">
    <property type="entry name" value="ATP-BINDING CASSETTE SUB-FAMILY B MEMBER 6"/>
    <property type="match status" value="1"/>
</dbReference>
<dbReference type="InterPro" id="IPR036640">
    <property type="entry name" value="ABC1_TM_sf"/>
</dbReference>
<dbReference type="KEGG" id="sle:sle_05770"/>
<reference evidence="11 12" key="1">
    <citation type="submission" date="2015-02" db="EMBL/GenBank/DDBJ databases">
        <authorList>
            <person name="Gomez-Escribano P.J."/>
        </authorList>
    </citation>
    <scope>NUCLEOTIDE SEQUENCE [LARGE SCALE GENOMIC DNA]</scope>
    <source>
        <strain evidence="12">C34 (DSM 42122 / NRRL B-24963)</strain>
    </source>
</reference>
<dbReference type="PROSITE" id="PS50929">
    <property type="entry name" value="ABC_TM1F"/>
    <property type="match status" value="1"/>
</dbReference>
<dbReference type="GO" id="GO:0005524">
    <property type="term" value="F:ATP binding"/>
    <property type="evidence" value="ECO:0007669"/>
    <property type="project" value="UniProtKB-KW"/>
</dbReference>
<feature type="transmembrane region" description="Helical" evidence="8">
    <location>
        <begin position="158"/>
        <end position="178"/>
    </location>
</feature>
<evidence type="ECO:0000313" key="12">
    <source>
        <dbReference type="Proteomes" id="UP000035016"/>
    </source>
</evidence>
<evidence type="ECO:0000256" key="6">
    <source>
        <dbReference type="ARBA" id="ARBA00023136"/>
    </source>
</evidence>
<evidence type="ECO:0000256" key="4">
    <source>
        <dbReference type="ARBA" id="ARBA00022840"/>
    </source>
</evidence>
<keyword evidence="6 8" id="KW-0472">Membrane</keyword>
<evidence type="ECO:0000259" key="9">
    <source>
        <dbReference type="PROSITE" id="PS50893"/>
    </source>
</evidence>
<evidence type="ECO:0000256" key="2">
    <source>
        <dbReference type="ARBA" id="ARBA00022692"/>
    </source>
</evidence>
<dbReference type="Proteomes" id="UP000035016">
    <property type="component" value="Chromosome Chromosome"/>
</dbReference>
<evidence type="ECO:0000256" key="7">
    <source>
        <dbReference type="SAM" id="MobiDB-lite"/>
    </source>
</evidence>
<keyword evidence="4 11" id="KW-0067">ATP-binding</keyword>
<feature type="transmembrane region" description="Helical" evidence="8">
    <location>
        <begin position="130"/>
        <end position="152"/>
    </location>
</feature>
<sequence length="593" mass="61922">MKDSRWQLLRPVAARHRRELHSIAAWSLLGALPVLLSGRLVAHAVDHGFLADDAVTGFLTLGGYGAALAVGSFAAWRAMAPMATVAEAVRDHLVRTTVSGGLRRAVAGGVSSGGESVTALTSQTENARQILAALLMSAPSTGLTAAAALVGVVSLAPVSGLLALLPALTVGVVVVVRLSRSWRLRYSASLAADEHMTEQIAQRVQGLRDVVACGATRRAREDTDHAVDAQADAAAAVARASGARVGAVALGARLPLIALLVTAPWLSAQGALTPGELVGAVTYLVSSLEPALRSLVQSVGNLALELGTVLARLTEYHREPKPGRVAESAPGTGTDGRCRRRPAAPEPVPPDIELTLRAVTFRRGEGTDPPVLDRVCVTLPAGGHLAVVGPSGAGKSTLADLVCGLERPESGQVLLGGVPLPDLDPAWLRRSIALVPQEAYVFAGTVRDNLGYLAPEADDDRLDRAIEALDITALLAELGGYDGELRRPDLLSPAQRQLLTLARVYLSPARIVILDEATCHLGIAAEQRVERAFAQRGGTLVVIAHRMPSAARAQQVLVVDAGTVHSGTHRELLRTCATYADLVGHWGETGAPP</sequence>
<feature type="transmembrane region" description="Helical" evidence="8">
    <location>
        <begin position="20"/>
        <end position="42"/>
    </location>
</feature>
<dbReference type="GO" id="GO:0005886">
    <property type="term" value="C:plasma membrane"/>
    <property type="evidence" value="ECO:0007669"/>
    <property type="project" value="UniProtKB-SubCell"/>
</dbReference>
<organism evidence="11 12">
    <name type="scientific">Streptomyces leeuwenhoekii</name>
    <dbReference type="NCBI Taxonomy" id="1437453"/>
    <lineage>
        <taxon>Bacteria</taxon>
        <taxon>Bacillati</taxon>
        <taxon>Actinomycetota</taxon>
        <taxon>Actinomycetes</taxon>
        <taxon>Kitasatosporales</taxon>
        <taxon>Streptomycetaceae</taxon>
        <taxon>Streptomyces</taxon>
    </lineage>
</organism>
<dbReference type="PANTHER" id="PTHR24221">
    <property type="entry name" value="ATP-BINDING CASSETTE SUB-FAMILY B"/>
    <property type="match status" value="1"/>
</dbReference>
<keyword evidence="5 8" id="KW-1133">Transmembrane helix</keyword>
<dbReference type="InterPro" id="IPR039421">
    <property type="entry name" value="Type_1_exporter"/>
</dbReference>
<dbReference type="AlphaFoldDB" id="A0A0F7VL39"/>
<evidence type="ECO:0000256" key="8">
    <source>
        <dbReference type="SAM" id="Phobius"/>
    </source>
</evidence>
<dbReference type="SMART" id="SM00382">
    <property type="entry name" value="AAA"/>
    <property type="match status" value="1"/>
</dbReference>
<dbReference type="InterPro" id="IPR003439">
    <property type="entry name" value="ABC_transporter-like_ATP-bd"/>
</dbReference>
<gene>
    <name evidence="11" type="primary">sle_05770</name>
    <name evidence="11" type="synonym">ls2E</name>
</gene>
<dbReference type="GO" id="GO:0140359">
    <property type="term" value="F:ABC-type transporter activity"/>
    <property type="evidence" value="ECO:0007669"/>
    <property type="project" value="InterPro"/>
</dbReference>
<evidence type="ECO:0000256" key="5">
    <source>
        <dbReference type="ARBA" id="ARBA00022989"/>
    </source>
</evidence>
<keyword evidence="2 8" id="KW-0812">Transmembrane</keyword>
<dbReference type="GO" id="GO:0034040">
    <property type="term" value="F:ATPase-coupled lipid transmembrane transporter activity"/>
    <property type="evidence" value="ECO:0007669"/>
    <property type="project" value="TreeGrafter"/>
</dbReference>
<dbReference type="InterPro" id="IPR003593">
    <property type="entry name" value="AAA+_ATPase"/>
</dbReference>
<dbReference type="SUPFAM" id="SSF90123">
    <property type="entry name" value="ABC transporter transmembrane region"/>
    <property type="match status" value="1"/>
</dbReference>
<dbReference type="Gene3D" id="3.40.50.300">
    <property type="entry name" value="P-loop containing nucleotide triphosphate hydrolases"/>
    <property type="match status" value="1"/>
</dbReference>
<protein>
    <submittedName>
        <fullName evidence="11">Lactococcin transport/processing ATP-binding protein LcnC-like</fullName>
    </submittedName>
</protein>
<evidence type="ECO:0000313" key="11">
    <source>
        <dbReference type="EMBL" id="CQR60039.1"/>
    </source>
</evidence>
<dbReference type="SUPFAM" id="SSF52540">
    <property type="entry name" value="P-loop containing nucleoside triphosphate hydrolases"/>
    <property type="match status" value="1"/>
</dbReference>
<feature type="domain" description="ABC transmembrane type-1" evidence="10">
    <location>
        <begin position="23"/>
        <end position="290"/>
    </location>
</feature>
<feature type="region of interest" description="Disordered" evidence="7">
    <location>
        <begin position="320"/>
        <end position="349"/>
    </location>
</feature>
<feature type="domain" description="ABC transporter" evidence="9">
    <location>
        <begin position="354"/>
        <end position="585"/>
    </location>
</feature>
<dbReference type="GO" id="GO:0016887">
    <property type="term" value="F:ATP hydrolysis activity"/>
    <property type="evidence" value="ECO:0007669"/>
    <property type="project" value="InterPro"/>
</dbReference>
<feature type="transmembrane region" description="Helical" evidence="8">
    <location>
        <begin position="54"/>
        <end position="76"/>
    </location>
</feature>
<name>A0A0F7VL39_STRLW</name>
<dbReference type="Pfam" id="PF00005">
    <property type="entry name" value="ABC_tran"/>
    <property type="match status" value="1"/>
</dbReference>
<dbReference type="RefSeq" id="WP_047121495.1">
    <property type="nucleotide sequence ID" value="NZ_AZSD01000012.1"/>
</dbReference>
<evidence type="ECO:0000256" key="1">
    <source>
        <dbReference type="ARBA" id="ARBA00004651"/>
    </source>
</evidence>